<evidence type="ECO:0000313" key="5">
    <source>
        <dbReference type="EMBL" id="TWT17775.1"/>
    </source>
</evidence>
<feature type="domain" description="YknX-like beta-barrel" evidence="4">
    <location>
        <begin position="426"/>
        <end position="510"/>
    </location>
</feature>
<evidence type="ECO:0000256" key="3">
    <source>
        <dbReference type="SAM" id="MobiDB-lite"/>
    </source>
</evidence>
<feature type="compositionally biased region" description="Gly residues" evidence="3">
    <location>
        <begin position="238"/>
        <end position="247"/>
    </location>
</feature>
<organism evidence="5 6">
    <name type="scientific">Corynebacterium canis</name>
    <dbReference type="NCBI Taxonomy" id="679663"/>
    <lineage>
        <taxon>Bacteria</taxon>
        <taxon>Bacillati</taxon>
        <taxon>Actinomycetota</taxon>
        <taxon>Actinomycetes</taxon>
        <taxon>Mycobacteriales</taxon>
        <taxon>Corynebacteriaceae</taxon>
        <taxon>Corynebacterium</taxon>
    </lineage>
</organism>
<feature type="compositionally biased region" description="Gly residues" evidence="3">
    <location>
        <begin position="256"/>
        <end position="273"/>
    </location>
</feature>
<dbReference type="GO" id="GO:0030313">
    <property type="term" value="C:cell envelope"/>
    <property type="evidence" value="ECO:0007669"/>
    <property type="project" value="UniProtKB-SubCell"/>
</dbReference>
<keyword evidence="6" id="KW-1185">Reference proteome</keyword>
<dbReference type="Gene3D" id="2.40.30.170">
    <property type="match status" value="1"/>
</dbReference>
<dbReference type="Gene3D" id="1.10.287.470">
    <property type="entry name" value="Helix hairpin bin"/>
    <property type="match status" value="1"/>
</dbReference>
<sequence>MSSDVAGASPQPRHRLKKVFSRRSSLIFIALALLLVVALAFLLMRQFSGTAIVPANDYKVLSSEKYSNKVAVTGAVSAGKTATLVTHLTGPVKAMNVKLGDRVNAEQLIAQIDVTSVERDLERQRAEQASTEAGNLTQVEQAQTQYNQYKDALDRGLNPEVNNAAAAARTANDQYVDAVAAFDNKQADKDAGRDPLIRDQANAVENARSQVLTAAINTVRSGVGIAQVLGGSPSTTTGGTGGAGTGNGAATQTGDTGNGGAGNGGTGDTGNGGSTPDTQVGSGLINGALNSADALNQLNAANQNLTNAEKTYIDNLAKVDQELATAQRGVSTAFAGKKEAETALEAARLASSNQLVSYEQAVQQAVRAAEAGHRVTELSENQLRYDIASGEIRAPFNGVITKVVAQEGQPANGTLLAVGDDSKLLIDADVKEVDIPKISVGTPVKFTTVATGTKQFQGQVASVSPVGASAADKEGAEGATSSKKVSFPVQIEVTGDREGLLIGGSAKVQIITDELPNVITVPRDAIFSNDKNEKAVLVAAERNGQRVVEERSVKIKTSNDVEAVIDNGSLKVKDVVLTQPDNYRKLVGQQVTLEETAKTTTKQG</sequence>
<keyword evidence="2" id="KW-0175">Coiled coil</keyword>
<reference evidence="5 6" key="1">
    <citation type="submission" date="2019-08" db="EMBL/GenBank/DDBJ databases">
        <authorList>
            <person name="Lei W."/>
        </authorList>
    </citation>
    <scope>NUCLEOTIDE SEQUENCE [LARGE SCALE GENOMIC DNA]</scope>
    <source>
        <strain evidence="5 6">CCUG 58627</strain>
    </source>
</reference>
<evidence type="ECO:0000313" key="6">
    <source>
        <dbReference type="Proteomes" id="UP000320791"/>
    </source>
</evidence>
<protein>
    <submittedName>
        <fullName evidence="5">HlyD family efflux transporter periplasmic adaptor subunit</fullName>
    </submittedName>
</protein>
<proteinExistence type="predicted"/>
<dbReference type="EMBL" id="VOHM01000039">
    <property type="protein sequence ID" value="TWT17775.1"/>
    <property type="molecule type" value="Genomic_DNA"/>
</dbReference>
<name>A0A5C5TWX3_9CORY</name>
<dbReference type="OrthoDB" id="3268957at2"/>
<dbReference type="Gene3D" id="2.40.50.100">
    <property type="match status" value="1"/>
</dbReference>
<accession>A0A5C5TWX3</accession>
<dbReference type="Pfam" id="PF25990">
    <property type="entry name" value="Beta-barrel_YknX"/>
    <property type="match status" value="1"/>
</dbReference>
<dbReference type="Proteomes" id="UP000320791">
    <property type="component" value="Unassembled WGS sequence"/>
</dbReference>
<dbReference type="SUPFAM" id="SSF111369">
    <property type="entry name" value="HlyD-like secretion proteins"/>
    <property type="match status" value="1"/>
</dbReference>
<comment type="subcellular location">
    <subcellularLocation>
        <location evidence="1">Cell envelope</location>
    </subcellularLocation>
</comment>
<dbReference type="RefSeq" id="WP_146325639.1">
    <property type="nucleotide sequence ID" value="NZ_BAABLR010000059.1"/>
</dbReference>
<feature type="region of interest" description="Disordered" evidence="3">
    <location>
        <begin position="236"/>
        <end position="285"/>
    </location>
</feature>
<evidence type="ECO:0000256" key="1">
    <source>
        <dbReference type="ARBA" id="ARBA00004196"/>
    </source>
</evidence>
<evidence type="ECO:0000256" key="2">
    <source>
        <dbReference type="ARBA" id="ARBA00023054"/>
    </source>
</evidence>
<comment type="caution">
    <text evidence="5">The sequence shown here is derived from an EMBL/GenBank/DDBJ whole genome shotgun (WGS) entry which is preliminary data.</text>
</comment>
<dbReference type="InterPro" id="IPR050465">
    <property type="entry name" value="UPF0194_transport"/>
</dbReference>
<dbReference type="PANTHER" id="PTHR32347">
    <property type="entry name" value="EFFLUX SYSTEM COMPONENT YKNX-RELATED"/>
    <property type="match status" value="1"/>
</dbReference>
<dbReference type="InterPro" id="IPR058636">
    <property type="entry name" value="Beta-barrel_YknX"/>
</dbReference>
<evidence type="ECO:0000259" key="4">
    <source>
        <dbReference type="Pfam" id="PF25990"/>
    </source>
</evidence>
<dbReference type="AlphaFoldDB" id="A0A5C5TWX3"/>
<gene>
    <name evidence="5" type="ORF">FRX94_12280</name>
</gene>